<accession>A0ABP9B642</accession>
<feature type="domain" description="UspA" evidence="2">
    <location>
        <begin position="12"/>
        <end position="157"/>
    </location>
</feature>
<dbReference type="RefSeq" id="WP_345415409.1">
    <property type="nucleotide sequence ID" value="NZ_BAABHO010000019.1"/>
</dbReference>
<evidence type="ECO:0000256" key="1">
    <source>
        <dbReference type="ARBA" id="ARBA00008791"/>
    </source>
</evidence>
<dbReference type="PANTHER" id="PTHR46553">
    <property type="entry name" value="ADENINE NUCLEOTIDE ALPHA HYDROLASES-LIKE SUPERFAMILY PROTEIN"/>
    <property type="match status" value="1"/>
</dbReference>
<dbReference type="PANTHER" id="PTHR46553:SF3">
    <property type="entry name" value="ADENINE NUCLEOTIDE ALPHA HYDROLASES-LIKE SUPERFAMILY PROTEIN"/>
    <property type="match status" value="1"/>
</dbReference>
<dbReference type="EMBL" id="BAABHO010000019">
    <property type="protein sequence ID" value="GAA4790991.1"/>
    <property type="molecule type" value="Genomic_DNA"/>
</dbReference>
<comment type="caution">
    <text evidence="3">The sequence shown here is derived from an EMBL/GenBank/DDBJ whole genome shotgun (WGS) entry which is preliminary data.</text>
</comment>
<evidence type="ECO:0000259" key="2">
    <source>
        <dbReference type="Pfam" id="PF00582"/>
    </source>
</evidence>
<keyword evidence="4" id="KW-1185">Reference proteome</keyword>
<proteinExistence type="inferred from homology"/>
<dbReference type="SUPFAM" id="SSF52402">
    <property type="entry name" value="Adenine nucleotide alpha hydrolases-like"/>
    <property type="match status" value="1"/>
</dbReference>
<dbReference type="Gene3D" id="3.40.50.620">
    <property type="entry name" value="HUPs"/>
    <property type="match status" value="1"/>
</dbReference>
<dbReference type="PRINTS" id="PR01438">
    <property type="entry name" value="UNVRSLSTRESS"/>
</dbReference>
<dbReference type="InterPro" id="IPR006016">
    <property type="entry name" value="UspA"/>
</dbReference>
<dbReference type="InterPro" id="IPR014729">
    <property type="entry name" value="Rossmann-like_a/b/a_fold"/>
</dbReference>
<organism evidence="3 4">
    <name type="scientific">Actinomycetospora chlora</name>
    <dbReference type="NCBI Taxonomy" id="663608"/>
    <lineage>
        <taxon>Bacteria</taxon>
        <taxon>Bacillati</taxon>
        <taxon>Actinomycetota</taxon>
        <taxon>Actinomycetes</taxon>
        <taxon>Pseudonocardiales</taxon>
        <taxon>Pseudonocardiaceae</taxon>
        <taxon>Actinomycetospora</taxon>
    </lineage>
</organism>
<reference evidence="4" key="1">
    <citation type="journal article" date="2019" name="Int. J. Syst. Evol. Microbiol.">
        <title>The Global Catalogue of Microorganisms (GCM) 10K type strain sequencing project: providing services to taxonomists for standard genome sequencing and annotation.</title>
        <authorList>
            <consortium name="The Broad Institute Genomics Platform"/>
            <consortium name="The Broad Institute Genome Sequencing Center for Infectious Disease"/>
            <person name="Wu L."/>
            <person name="Ma J."/>
        </authorList>
    </citation>
    <scope>NUCLEOTIDE SEQUENCE [LARGE SCALE GENOMIC DNA]</scope>
    <source>
        <strain evidence="4">JCM 17979</strain>
    </source>
</reference>
<evidence type="ECO:0000313" key="3">
    <source>
        <dbReference type="EMBL" id="GAA4790991.1"/>
    </source>
</evidence>
<dbReference type="Pfam" id="PF00582">
    <property type="entry name" value="Usp"/>
    <property type="match status" value="1"/>
</dbReference>
<name>A0ABP9B642_9PSEU</name>
<sequence length="169" mass="17485">MTEADDIEDGARRVVVGLDDSVGARTALRHGLAEARRRGAELEVVTSFVSPERLAVLDRIPVTADRASAARAATAAARAVVDEVLAAERAEHPDRPVPRVVVRAVAGDPGPALTDAAADAELLVLGHRGRGGVATTLLGSTGWWCVRHARCPLTIVPGAPAVPPAPPLP</sequence>
<comment type="similarity">
    <text evidence="1">Belongs to the universal stress protein A family.</text>
</comment>
<evidence type="ECO:0000313" key="4">
    <source>
        <dbReference type="Proteomes" id="UP001500928"/>
    </source>
</evidence>
<dbReference type="CDD" id="cd00293">
    <property type="entry name" value="USP-like"/>
    <property type="match status" value="1"/>
</dbReference>
<gene>
    <name evidence="3" type="ORF">GCM10023200_27680</name>
</gene>
<dbReference type="Proteomes" id="UP001500928">
    <property type="component" value="Unassembled WGS sequence"/>
</dbReference>
<dbReference type="InterPro" id="IPR006015">
    <property type="entry name" value="Universal_stress_UspA"/>
</dbReference>
<protein>
    <recommendedName>
        <fullName evidence="2">UspA domain-containing protein</fullName>
    </recommendedName>
</protein>